<comment type="caution">
    <text evidence="1">The sequence shown here is derived from an EMBL/GenBank/DDBJ whole genome shotgun (WGS) entry which is preliminary data.</text>
</comment>
<gene>
    <name evidence="1" type="ORF">DPM12_07135</name>
</gene>
<keyword evidence="2" id="KW-1185">Reference proteome</keyword>
<dbReference type="EMBL" id="QMIG01000004">
    <property type="protein sequence ID" value="RAW16395.1"/>
    <property type="molecule type" value="Genomic_DNA"/>
</dbReference>
<proteinExistence type="predicted"/>
<dbReference type="Pfam" id="PF11248">
    <property type="entry name" value="DUF3046"/>
    <property type="match status" value="1"/>
</dbReference>
<sequence length="64" mass="7499">MRLTEFWERMELHLGPTYADSWARDYILDSLGGRTVYQALEAGIETKEIWRAVCEALRLPPSER</sequence>
<dbReference type="InterPro" id="IPR021408">
    <property type="entry name" value="DUF3046"/>
</dbReference>
<accession>A0A329QVR1</accession>
<evidence type="ECO:0000313" key="2">
    <source>
        <dbReference type="Proteomes" id="UP000250462"/>
    </source>
</evidence>
<organism evidence="1 2">
    <name type="scientific">Phytoactinopolyspora halophila</name>
    <dbReference type="NCBI Taxonomy" id="1981511"/>
    <lineage>
        <taxon>Bacteria</taxon>
        <taxon>Bacillati</taxon>
        <taxon>Actinomycetota</taxon>
        <taxon>Actinomycetes</taxon>
        <taxon>Jiangellales</taxon>
        <taxon>Jiangellaceae</taxon>
        <taxon>Phytoactinopolyspora</taxon>
    </lineage>
</organism>
<dbReference type="OrthoDB" id="3215033at2"/>
<reference evidence="1 2" key="1">
    <citation type="submission" date="2018-06" db="EMBL/GenBank/DDBJ databases">
        <title>Phytoactinopolyspora halophila sp. nov., a novel halophilic actinomycete isolated from a saline soil in China.</title>
        <authorList>
            <person name="Tang S.-K."/>
        </authorList>
    </citation>
    <scope>NUCLEOTIDE SEQUENCE [LARGE SCALE GENOMIC DNA]</scope>
    <source>
        <strain evidence="1 2">YIM 96934</strain>
    </source>
</reference>
<protein>
    <submittedName>
        <fullName evidence="1">DUF3046 domain-containing protein</fullName>
    </submittedName>
</protein>
<dbReference type="RefSeq" id="WP_112257607.1">
    <property type="nucleotide sequence ID" value="NZ_QMIG01000004.1"/>
</dbReference>
<dbReference type="AlphaFoldDB" id="A0A329QVR1"/>
<dbReference type="Proteomes" id="UP000250462">
    <property type="component" value="Unassembled WGS sequence"/>
</dbReference>
<evidence type="ECO:0000313" key="1">
    <source>
        <dbReference type="EMBL" id="RAW16395.1"/>
    </source>
</evidence>
<name>A0A329QVR1_9ACTN</name>